<dbReference type="AlphaFoldDB" id="A0A5C7WCB4"/>
<comment type="caution">
    <text evidence="1">The sequence shown here is derived from an EMBL/GenBank/DDBJ whole genome shotgun (WGS) entry which is preliminary data.</text>
</comment>
<dbReference type="Proteomes" id="UP000321110">
    <property type="component" value="Unassembled WGS sequence"/>
</dbReference>
<evidence type="ECO:0000313" key="2">
    <source>
        <dbReference type="Proteomes" id="UP000321110"/>
    </source>
</evidence>
<proteinExistence type="predicted"/>
<protein>
    <submittedName>
        <fullName evidence="1">Uncharacterized protein</fullName>
    </submittedName>
</protein>
<gene>
    <name evidence="1" type="ORF">E6Q69_03060</name>
</gene>
<reference evidence="1 2" key="1">
    <citation type="submission" date="2018-09" db="EMBL/GenBank/DDBJ databases">
        <title>Metagenome Assembled Genomes from an Advanced Water Purification Facility.</title>
        <authorList>
            <person name="Stamps B.W."/>
            <person name="Spear J.R."/>
        </authorList>
    </citation>
    <scope>NUCLEOTIDE SEQUENCE [LARGE SCALE GENOMIC DNA]</scope>
    <source>
        <strain evidence="1">Bin_52_1</strain>
    </source>
</reference>
<organism evidence="1 2">
    <name type="scientific">Aquipseudomonas alcaligenes</name>
    <name type="common">Pseudomonas alcaligenes</name>
    <dbReference type="NCBI Taxonomy" id="43263"/>
    <lineage>
        <taxon>Bacteria</taxon>
        <taxon>Pseudomonadati</taxon>
        <taxon>Pseudomonadota</taxon>
        <taxon>Gammaproteobacteria</taxon>
        <taxon>Pseudomonadales</taxon>
        <taxon>Pseudomonadaceae</taxon>
        <taxon>Aquipseudomonas</taxon>
    </lineage>
</organism>
<accession>A0A5C7WCB4</accession>
<sequence length="60" mass="7014">MTKAAHDIQLRRRRPKHLETGGRYYEWKNVCDICQRTRSAGSHAACSKKRQAMKKQQEAV</sequence>
<name>A0A5C7WCB4_AQUAC</name>
<evidence type="ECO:0000313" key="1">
    <source>
        <dbReference type="EMBL" id="TXI34743.1"/>
    </source>
</evidence>
<dbReference type="EMBL" id="SSFO01000057">
    <property type="protein sequence ID" value="TXI34743.1"/>
    <property type="molecule type" value="Genomic_DNA"/>
</dbReference>